<proteinExistence type="predicted"/>
<reference evidence="3 4" key="1">
    <citation type="submission" date="2023-11" db="EMBL/GenBank/DDBJ databases">
        <title>A Novel Polar Bacteriovorax (B. antarcticus) Isolated from the Biocrust in Antarctica.</title>
        <authorList>
            <person name="Mun W."/>
            <person name="Choi S.Y."/>
            <person name="Mitchell R.J."/>
        </authorList>
    </citation>
    <scope>NUCLEOTIDE SEQUENCE [LARGE SCALE GENOMIC DNA]</scope>
    <source>
        <strain evidence="3 4">PP10</strain>
    </source>
</reference>
<evidence type="ECO:0000256" key="2">
    <source>
        <dbReference type="SAM" id="SignalP"/>
    </source>
</evidence>
<feature type="coiled-coil region" evidence="1">
    <location>
        <begin position="94"/>
        <end position="121"/>
    </location>
</feature>
<dbReference type="SUPFAM" id="SSF56954">
    <property type="entry name" value="Outer membrane efflux proteins (OEP)"/>
    <property type="match status" value="1"/>
</dbReference>
<keyword evidence="2" id="KW-0732">Signal</keyword>
<evidence type="ECO:0000313" key="4">
    <source>
        <dbReference type="Proteomes" id="UP001302274"/>
    </source>
</evidence>
<dbReference type="Proteomes" id="UP001302274">
    <property type="component" value="Unassembled WGS sequence"/>
</dbReference>
<dbReference type="EMBL" id="JAYGJQ010000003">
    <property type="protein sequence ID" value="MEA9358377.1"/>
    <property type="molecule type" value="Genomic_DNA"/>
</dbReference>
<comment type="caution">
    <text evidence="3">The sequence shown here is derived from an EMBL/GenBank/DDBJ whole genome shotgun (WGS) entry which is preliminary data.</text>
</comment>
<evidence type="ECO:0000313" key="3">
    <source>
        <dbReference type="EMBL" id="MEA9358377.1"/>
    </source>
</evidence>
<dbReference type="RefSeq" id="WP_323578749.1">
    <property type="nucleotide sequence ID" value="NZ_JAYGJQ010000003.1"/>
</dbReference>
<protein>
    <recommendedName>
        <fullName evidence="5">TolC family protein</fullName>
    </recommendedName>
</protein>
<feature type="signal peptide" evidence="2">
    <location>
        <begin position="1"/>
        <end position="18"/>
    </location>
</feature>
<evidence type="ECO:0000256" key="1">
    <source>
        <dbReference type="SAM" id="Coils"/>
    </source>
</evidence>
<evidence type="ECO:0008006" key="5">
    <source>
        <dbReference type="Google" id="ProtNLM"/>
    </source>
</evidence>
<accession>A0ABU5VZK4</accession>
<keyword evidence="1" id="KW-0175">Coiled coil</keyword>
<name>A0ABU5VZK4_9BACT</name>
<feature type="chain" id="PRO_5046394025" description="TolC family protein" evidence="2">
    <location>
        <begin position="19"/>
        <end position="403"/>
    </location>
</feature>
<keyword evidence="4" id="KW-1185">Reference proteome</keyword>
<gene>
    <name evidence="3" type="ORF">SHI21_19230</name>
</gene>
<sequence>MWKTAFCLGMLLSLEARAMSCNVKSIDDVTAMFKNSPQEKQYQEVNLLLIERAKLKNVLRARPELSASFDADKSKFKNNELTVELLFNIDEYRKYGLQKEAAAVEAELKIIENRNSSIERLIDSSLAYFKVAQNSHFNKKIETLLSTVRSSEEAYSKRSIRSRDDEIVLNSLRLLKDNLILKKTMLEDQIASDQAILANFELPTCDLDYGNLSKTLSDISVEGFTSINDSNSLKLQELKFKEQFVFKSADFEAKNRLSNFKIGPVFSREVSQGETEHRFGVGLSMDLPTFDNSANGQFNEAVKLAGVGESVRSKNVAINQHKYLVERLKKYAGILKQINSTQKVEGHIMKMKKSFDMGVISPLVYLDSYRSYVDYLETSQEAQLRVFETYLKLRGAYVENTIF</sequence>
<organism evidence="3 4">
    <name type="scientific">Bacteriovorax antarcticus</name>
    <dbReference type="NCBI Taxonomy" id="3088717"/>
    <lineage>
        <taxon>Bacteria</taxon>
        <taxon>Pseudomonadati</taxon>
        <taxon>Bdellovibrionota</taxon>
        <taxon>Bacteriovoracia</taxon>
        <taxon>Bacteriovoracales</taxon>
        <taxon>Bacteriovoracaceae</taxon>
        <taxon>Bacteriovorax</taxon>
    </lineage>
</organism>